<protein>
    <submittedName>
        <fullName evidence="1">Uncharacterized protein</fullName>
    </submittedName>
</protein>
<accession>A0A2L0UZ57</accession>
<dbReference type="OrthoDB" id="29072at10239"/>
<name>A0A2L0UZ57_9CAUD</name>
<sequence length="83" mass="9736">MNVYQKLTNGEYKPNIFYADGPEEFRKEVAILERQFQNDLAEEFGVVDNPKADLLYSKAYERGHAYSLNEVYIHYADLVELIK</sequence>
<dbReference type="Proteomes" id="UP000223025">
    <property type="component" value="Segment"/>
</dbReference>
<dbReference type="GeneID" id="40088010"/>
<evidence type="ECO:0000313" key="1">
    <source>
        <dbReference type="EMBL" id="AUZ94819.1"/>
    </source>
</evidence>
<dbReference type="RefSeq" id="YP_009611672.1">
    <property type="nucleotide sequence ID" value="NC_042013.1"/>
</dbReference>
<organism evidence="1 2">
    <name type="scientific">Agrobacterium phage Atu_ph07</name>
    <dbReference type="NCBI Taxonomy" id="2024264"/>
    <lineage>
        <taxon>Viruses</taxon>
        <taxon>Duplodnaviria</taxon>
        <taxon>Heunggongvirae</taxon>
        <taxon>Uroviricota</taxon>
        <taxon>Caudoviricetes</taxon>
        <taxon>Polybotosvirus</taxon>
        <taxon>Polybotosvirus Atuph07</taxon>
    </lineage>
</organism>
<dbReference type="KEGG" id="vg:40088010"/>
<evidence type="ECO:0000313" key="2">
    <source>
        <dbReference type="Proteomes" id="UP000223025"/>
    </source>
</evidence>
<dbReference type="EMBL" id="MF403008">
    <property type="protein sequence ID" value="AUZ94819.1"/>
    <property type="molecule type" value="Genomic_DNA"/>
</dbReference>
<reference evidence="1 2" key="1">
    <citation type="submission" date="2017-06" db="EMBL/GenBank/DDBJ databases">
        <authorList>
            <person name="Kim H.J."/>
            <person name="Triplett B.A."/>
        </authorList>
    </citation>
    <scope>NUCLEOTIDE SEQUENCE [LARGE SCALE GENOMIC DNA]</scope>
</reference>
<proteinExistence type="predicted"/>
<keyword evidence="2" id="KW-1185">Reference proteome</keyword>